<evidence type="ECO:0000256" key="6">
    <source>
        <dbReference type="ARBA" id="ARBA00022692"/>
    </source>
</evidence>
<keyword evidence="3 10" id="KW-0813">Transport</keyword>
<evidence type="ECO:0000256" key="11">
    <source>
        <dbReference type="SAM" id="Phobius"/>
    </source>
</evidence>
<dbReference type="Pfam" id="PF04612">
    <property type="entry name" value="T2SSM"/>
    <property type="match status" value="1"/>
</dbReference>
<feature type="transmembrane region" description="Helical" evidence="11">
    <location>
        <begin position="20"/>
        <end position="37"/>
    </location>
</feature>
<dbReference type="Gene3D" id="3.30.1360.100">
    <property type="entry name" value="General secretion pathway protein M, EpsM"/>
    <property type="match status" value="1"/>
</dbReference>
<proteinExistence type="inferred from homology"/>
<evidence type="ECO:0000256" key="8">
    <source>
        <dbReference type="ARBA" id="ARBA00022989"/>
    </source>
</evidence>
<dbReference type="Proteomes" id="UP001501321">
    <property type="component" value="Unassembled WGS sequence"/>
</dbReference>
<comment type="similarity">
    <text evidence="2 10">Belongs to the GSP M family.</text>
</comment>
<keyword evidence="13" id="KW-1185">Reference proteome</keyword>
<evidence type="ECO:0000256" key="4">
    <source>
        <dbReference type="ARBA" id="ARBA00022475"/>
    </source>
</evidence>
<evidence type="ECO:0000313" key="13">
    <source>
        <dbReference type="Proteomes" id="UP001501321"/>
    </source>
</evidence>
<evidence type="ECO:0000256" key="1">
    <source>
        <dbReference type="ARBA" id="ARBA00004377"/>
    </source>
</evidence>
<evidence type="ECO:0000256" key="9">
    <source>
        <dbReference type="ARBA" id="ARBA00023136"/>
    </source>
</evidence>
<keyword evidence="9 10" id="KW-0472">Membrane</keyword>
<sequence>MMQTWIQRWQTLSERERRLLLLGGGALLLAILYWGLWQPFQSGLEASRARVAKQQATLAWMQEQGGRVLSLQRQGGAKVDLSGSLESVVNQSASRAKITLTRMQSLSGQVQVEIERLPFDRWLEWVRQLEEQYGVTVAALELAALPEIKGEVKVRRLVLERRS</sequence>
<evidence type="ECO:0000256" key="10">
    <source>
        <dbReference type="PIRNR" id="PIRNR006291"/>
    </source>
</evidence>
<dbReference type="SUPFAM" id="SSF103054">
    <property type="entry name" value="General secretion pathway protein M, EpsM"/>
    <property type="match status" value="1"/>
</dbReference>
<evidence type="ECO:0000256" key="3">
    <source>
        <dbReference type="ARBA" id="ARBA00022448"/>
    </source>
</evidence>
<dbReference type="RefSeq" id="WP_345014107.1">
    <property type="nucleotide sequence ID" value="NZ_BAABFC010000021.1"/>
</dbReference>
<comment type="caution">
    <text evidence="12">The sequence shown here is derived from an EMBL/GenBank/DDBJ whole genome shotgun (WGS) entry which is preliminary data.</text>
</comment>
<comment type="function">
    <text evidence="10">Inner membrane component of the type II secretion system required for the energy-dependent secretion of extracellular factors such as proteases and toxins from the periplasm.</text>
</comment>
<keyword evidence="7 10" id="KW-0653">Protein transport</keyword>
<dbReference type="EMBL" id="BAABFC010000021">
    <property type="protein sequence ID" value="GAA4502599.1"/>
    <property type="molecule type" value="Genomic_DNA"/>
</dbReference>
<evidence type="ECO:0000313" key="12">
    <source>
        <dbReference type="EMBL" id="GAA4502599.1"/>
    </source>
</evidence>
<evidence type="ECO:0000256" key="2">
    <source>
        <dbReference type="ARBA" id="ARBA00010637"/>
    </source>
</evidence>
<keyword evidence="4 10" id="KW-1003">Cell membrane</keyword>
<dbReference type="InterPro" id="IPR023229">
    <property type="entry name" value="T2SS_M_periplasmic_sf"/>
</dbReference>
<name>A0ABP8QIT9_9GAMM</name>
<dbReference type="PIRSF" id="PIRSF006291">
    <property type="entry name" value="GspM"/>
    <property type="match status" value="1"/>
</dbReference>
<accession>A0ABP8QIT9</accession>
<reference evidence="13" key="1">
    <citation type="journal article" date="2019" name="Int. J. Syst. Evol. Microbiol.">
        <title>The Global Catalogue of Microorganisms (GCM) 10K type strain sequencing project: providing services to taxonomists for standard genome sequencing and annotation.</title>
        <authorList>
            <consortium name="The Broad Institute Genomics Platform"/>
            <consortium name="The Broad Institute Genome Sequencing Center for Infectious Disease"/>
            <person name="Wu L."/>
            <person name="Ma J."/>
        </authorList>
    </citation>
    <scope>NUCLEOTIDE SEQUENCE [LARGE SCALE GENOMIC DNA]</scope>
    <source>
        <strain evidence="13">JCM 32226</strain>
    </source>
</reference>
<keyword evidence="6 11" id="KW-0812">Transmembrane</keyword>
<evidence type="ECO:0000256" key="7">
    <source>
        <dbReference type="ARBA" id="ARBA00022927"/>
    </source>
</evidence>
<dbReference type="InterPro" id="IPR007690">
    <property type="entry name" value="T2SS_GspM"/>
</dbReference>
<evidence type="ECO:0000256" key="5">
    <source>
        <dbReference type="ARBA" id="ARBA00022519"/>
    </source>
</evidence>
<organism evidence="12 13">
    <name type="scientific">Pseudaeromonas paramecii</name>
    <dbReference type="NCBI Taxonomy" id="2138166"/>
    <lineage>
        <taxon>Bacteria</taxon>
        <taxon>Pseudomonadati</taxon>
        <taxon>Pseudomonadota</taxon>
        <taxon>Gammaproteobacteria</taxon>
        <taxon>Aeromonadales</taxon>
        <taxon>Aeromonadaceae</taxon>
        <taxon>Pseudaeromonas</taxon>
    </lineage>
</organism>
<keyword evidence="8 11" id="KW-1133">Transmembrane helix</keyword>
<protein>
    <recommendedName>
        <fullName evidence="10">Type II secretion system protein M</fullName>
        <shortName evidence="10">T2SS protein M</shortName>
    </recommendedName>
    <alternativeName>
        <fullName evidence="10">General secretion pathway protein M</fullName>
    </alternativeName>
</protein>
<keyword evidence="5 10" id="KW-0997">Cell inner membrane</keyword>
<gene>
    <name evidence="12" type="primary">gspM</name>
    <name evidence="12" type="ORF">GCM10023095_27460</name>
</gene>
<comment type="subcellular location">
    <subcellularLocation>
        <location evidence="1">Cell inner membrane</location>
        <topology evidence="1">Single-pass membrane protein</topology>
    </subcellularLocation>
</comment>